<dbReference type="InParanoid" id="E9FWY5"/>
<evidence type="ECO:0000313" key="2">
    <source>
        <dbReference type="EMBL" id="EFX88354.1"/>
    </source>
</evidence>
<feature type="region of interest" description="Disordered" evidence="1">
    <location>
        <begin position="171"/>
        <end position="216"/>
    </location>
</feature>
<dbReference type="Proteomes" id="UP000000305">
    <property type="component" value="Unassembled WGS sequence"/>
</dbReference>
<keyword evidence="3" id="KW-1185">Reference proteome</keyword>
<feature type="compositionally biased region" description="Basic and acidic residues" evidence="1">
    <location>
        <begin position="171"/>
        <end position="188"/>
    </location>
</feature>
<dbReference type="KEGG" id="dpx:DAPPUDRAFT_311457"/>
<reference evidence="2 3" key="1">
    <citation type="journal article" date="2011" name="Science">
        <title>The ecoresponsive genome of Daphnia pulex.</title>
        <authorList>
            <person name="Colbourne J.K."/>
            <person name="Pfrender M.E."/>
            <person name="Gilbert D."/>
            <person name="Thomas W.K."/>
            <person name="Tucker A."/>
            <person name="Oakley T.H."/>
            <person name="Tokishita S."/>
            <person name="Aerts A."/>
            <person name="Arnold G.J."/>
            <person name="Basu M.K."/>
            <person name="Bauer D.J."/>
            <person name="Caceres C.E."/>
            <person name="Carmel L."/>
            <person name="Casola C."/>
            <person name="Choi J.H."/>
            <person name="Detter J.C."/>
            <person name="Dong Q."/>
            <person name="Dusheyko S."/>
            <person name="Eads B.D."/>
            <person name="Frohlich T."/>
            <person name="Geiler-Samerotte K.A."/>
            <person name="Gerlach D."/>
            <person name="Hatcher P."/>
            <person name="Jogdeo S."/>
            <person name="Krijgsveld J."/>
            <person name="Kriventseva E.V."/>
            <person name="Kultz D."/>
            <person name="Laforsch C."/>
            <person name="Lindquist E."/>
            <person name="Lopez J."/>
            <person name="Manak J.R."/>
            <person name="Muller J."/>
            <person name="Pangilinan J."/>
            <person name="Patwardhan R.P."/>
            <person name="Pitluck S."/>
            <person name="Pritham E.J."/>
            <person name="Rechtsteiner A."/>
            <person name="Rho M."/>
            <person name="Rogozin I.B."/>
            <person name="Sakarya O."/>
            <person name="Salamov A."/>
            <person name="Schaack S."/>
            <person name="Shapiro H."/>
            <person name="Shiga Y."/>
            <person name="Skalitzky C."/>
            <person name="Smith Z."/>
            <person name="Souvorov A."/>
            <person name="Sung W."/>
            <person name="Tang Z."/>
            <person name="Tsuchiya D."/>
            <person name="Tu H."/>
            <person name="Vos H."/>
            <person name="Wang M."/>
            <person name="Wolf Y.I."/>
            <person name="Yamagata H."/>
            <person name="Yamada T."/>
            <person name="Ye Y."/>
            <person name="Shaw J.R."/>
            <person name="Andrews J."/>
            <person name="Crease T.J."/>
            <person name="Tang H."/>
            <person name="Lucas S.M."/>
            <person name="Robertson H.M."/>
            <person name="Bork P."/>
            <person name="Koonin E.V."/>
            <person name="Zdobnov E.M."/>
            <person name="Grigoriev I.V."/>
            <person name="Lynch M."/>
            <person name="Boore J.L."/>
        </authorList>
    </citation>
    <scope>NUCLEOTIDE SEQUENCE [LARGE SCALE GENOMIC DNA]</scope>
</reference>
<organism evidence="2 3">
    <name type="scientific">Daphnia pulex</name>
    <name type="common">Water flea</name>
    <dbReference type="NCBI Taxonomy" id="6669"/>
    <lineage>
        <taxon>Eukaryota</taxon>
        <taxon>Metazoa</taxon>
        <taxon>Ecdysozoa</taxon>
        <taxon>Arthropoda</taxon>
        <taxon>Crustacea</taxon>
        <taxon>Branchiopoda</taxon>
        <taxon>Diplostraca</taxon>
        <taxon>Cladocera</taxon>
        <taxon>Anomopoda</taxon>
        <taxon>Daphniidae</taxon>
        <taxon>Daphnia</taxon>
    </lineage>
</organism>
<dbReference type="GO" id="GO:0006360">
    <property type="term" value="P:transcription by RNA polymerase I"/>
    <property type="evidence" value="ECO:0007669"/>
    <property type="project" value="InterPro"/>
</dbReference>
<proteinExistence type="predicted"/>
<name>E9FWY5_DAPPU</name>
<dbReference type="HOGENOM" id="CLU_1278788_0_0_1"/>
<protein>
    <submittedName>
        <fullName evidence="2">Uncharacterized protein</fullName>
    </submittedName>
</protein>
<evidence type="ECO:0000256" key="1">
    <source>
        <dbReference type="SAM" id="MobiDB-lite"/>
    </source>
</evidence>
<feature type="region of interest" description="Disordered" evidence="1">
    <location>
        <begin position="1"/>
        <end position="34"/>
    </location>
</feature>
<dbReference type="EMBL" id="GL732526">
    <property type="protein sequence ID" value="EFX88354.1"/>
    <property type="molecule type" value="Genomic_DNA"/>
</dbReference>
<dbReference type="AlphaFoldDB" id="E9FWY5"/>
<sequence>MSDSENESAGGKGSHQKVKKSKSNSTFKSEVGEVENDMSLLKKCPTLLTAEELTSSEYEAWMISTPNRLDAETIRNLEFSLSKTTKLKIEEERYETVVQQKADTITFLLPDKNGVIKTVARETMGIISFVKDLKFKATQNEITNLPAKKSVVPPTGLKIRHPLYGDKLEDVLAQARGEKRPKPVERGLKKSPKKPKQEITDDNQHKEEKKKKKQKN</sequence>
<gene>
    <name evidence="2" type="ORF">DAPPUDRAFT_311457</name>
</gene>
<feature type="compositionally biased region" description="Basic and acidic residues" evidence="1">
    <location>
        <begin position="195"/>
        <end position="207"/>
    </location>
</feature>
<evidence type="ECO:0000313" key="3">
    <source>
        <dbReference type="Proteomes" id="UP000000305"/>
    </source>
</evidence>
<dbReference type="OrthoDB" id="8197684at2759"/>
<dbReference type="Pfam" id="PF08208">
    <property type="entry name" value="RNA_polI_A34"/>
    <property type="match status" value="1"/>
</dbReference>
<dbReference type="InterPro" id="IPR013240">
    <property type="entry name" value="DNA-dir_RNA_pol1_su_RPA34"/>
</dbReference>
<accession>E9FWY5</accession>